<dbReference type="PROSITE" id="PS00893">
    <property type="entry name" value="NUDIX_BOX"/>
    <property type="match status" value="1"/>
</dbReference>
<dbReference type="PANTHER" id="PTHR42904">
    <property type="entry name" value="NUDIX HYDROLASE, NUDC SUBFAMILY"/>
    <property type="match status" value="1"/>
</dbReference>
<comment type="caution">
    <text evidence="7">The sequence shown here is derived from an EMBL/GenBank/DDBJ whole genome shotgun (WGS) entry which is preliminary data.</text>
</comment>
<name>A0A7W5H279_9PORP</name>
<reference evidence="7 8" key="1">
    <citation type="submission" date="2020-08" db="EMBL/GenBank/DDBJ databases">
        <title>Genomic Encyclopedia of Type Strains, Phase IV (KMG-IV): sequencing the most valuable type-strain genomes for metagenomic binning, comparative biology and taxonomic classification.</title>
        <authorList>
            <person name="Goeker M."/>
        </authorList>
    </citation>
    <scope>NUCLEOTIDE SEQUENCE [LARGE SCALE GENOMIC DNA]</scope>
    <source>
        <strain evidence="7 8">DSM 27471</strain>
    </source>
</reference>
<dbReference type="CDD" id="cd04681">
    <property type="entry name" value="NUDIX_Hydrolase"/>
    <property type="match status" value="1"/>
</dbReference>
<dbReference type="PROSITE" id="PS51462">
    <property type="entry name" value="NUDIX"/>
    <property type="match status" value="1"/>
</dbReference>
<dbReference type="InterPro" id="IPR020084">
    <property type="entry name" value="NUDIX_hydrolase_CS"/>
</dbReference>
<dbReference type="InterPro" id="IPR050241">
    <property type="entry name" value="NAD-cap_RNA_hydrolase_NudC"/>
</dbReference>
<evidence type="ECO:0000256" key="3">
    <source>
        <dbReference type="ARBA" id="ARBA00022801"/>
    </source>
</evidence>
<proteinExistence type="predicted"/>
<feature type="transmembrane region" description="Helical" evidence="5">
    <location>
        <begin position="7"/>
        <end position="25"/>
    </location>
</feature>
<dbReference type="Gene3D" id="3.90.79.10">
    <property type="entry name" value="Nucleoside Triphosphate Pyrophosphohydrolase"/>
    <property type="match status" value="1"/>
</dbReference>
<dbReference type="AlphaFoldDB" id="A0A7W5H279"/>
<accession>A0A7W5H279</accession>
<keyword evidence="2" id="KW-0479">Metal-binding</keyword>
<keyword evidence="5" id="KW-1133">Transmembrane helix</keyword>
<evidence type="ECO:0000256" key="5">
    <source>
        <dbReference type="SAM" id="Phobius"/>
    </source>
</evidence>
<comment type="cofactor">
    <cofactor evidence="1">
        <name>Mg(2+)</name>
        <dbReference type="ChEBI" id="CHEBI:18420"/>
    </cofactor>
</comment>
<evidence type="ECO:0000313" key="8">
    <source>
        <dbReference type="Proteomes" id="UP000544222"/>
    </source>
</evidence>
<dbReference type="SUPFAM" id="SSF55811">
    <property type="entry name" value="Nudix"/>
    <property type="match status" value="1"/>
</dbReference>
<dbReference type="InterPro" id="IPR015797">
    <property type="entry name" value="NUDIX_hydrolase-like_dom_sf"/>
</dbReference>
<dbReference type="InterPro" id="IPR000086">
    <property type="entry name" value="NUDIX_hydrolase_dom"/>
</dbReference>
<evidence type="ECO:0000259" key="6">
    <source>
        <dbReference type="PROSITE" id="PS51462"/>
    </source>
</evidence>
<keyword evidence="5" id="KW-0812">Transmembrane</keyword>
<feature type="transmembrane region" description="Helical" evidence="5">
    <location>
        <begin position="37"/>
        <end position="60"/>
    </location>
</feature>
<organism evidence="7 8">
    <name type="scientific">Microbacter margulisiae</name>
    <dbReference type="NCBI Taxonomy" id="1350067"/>
    <lineage>
        <taxon>Bacteria</taxon>
        <taxon>Pseudomonadati</taxon>
        <taxon>Bacteroidota</taxon>
        <taxon>Bacteroidia</taxon>
        <taxon>Bacteroidales</taxon>
        <taxon>Porphyromonadaceae</taxon>
        <taxon>Microbacter</taxon>
    </lineage>
</organism>
<keyword evidence="4" id="KW-0460">Magnesium</keyword>
<sequence>MKASLKITLTILATIVLMVLAYGIINALTKNLLEERITITVLVLSVIAVIGVLTVVATVYEANHQTKKDKLVNVGEDQHPLALFRYCPVCGSSDFVAKQDNSKTCENCGFNYYINPSAAVAALIVNEEGELLVGRRAHHPAKGTLDLPGGFVTLKESGEEAVRREIKEELNLTVTNAEMLFTIPNRYRWSGMTIPTLDLFYRCDVEDLNKLKPLDDVAETFFIKLDYIQPEDFGLASIREAVQHFKEGSVPFIS</sequence>
<dbReference type="GO" id="GO:0046872">
    <property type="term" value="F:metal ion binding"/>
    <property type="evidence" value="ECO:0007669"/>
    <property type="project" value="UniProtKB-KW"/>
</dbReference>
<dbReference type="RefSeq" id="WP_343053495.1">
    <property type="nucleotide sequence ID" value="NZ_JACHYB010000001.1"/>
</dbReference>
<dbReference type="GO" id="GO:0019677">
    <property type="term" value="P:NAD+ catabolic process"/>
    <property type="evidence" value="ECO:0007669"/>
    <property type="project" value="TreeGrafter"/>
</dbReference>
<evidence type="ECO:0000256" key="2">
    <source>
        <dbReference type="ARBA" id="ARBA00022723"/>
    </source>
</evidence>
<dbReference type="PANTHER" id="PTHR42904:SF12">
    <property type="entry name" value="ADP-RIBOSE PYROPHOSPHATASE-RELATED"/>
    <property type="match status" value="1"/>
</dbReference>
<dbReference type="Proteomes" id="UP000544222">
    <property type="component" value="Unassembled WGS sequence"/>
</dbReference>
<dbReference type="GO" id="GO:0006742">
    <property type="term" value="P:NADP+ catabolic process"/>
    <property type="evidence" value="ECO:0007669"/>
    <property type="project" value="TreeGrafter"/>
</dbReference>
<evidence type="ECO:0000313" key="7">
    <source>
        <dbReference type="EMBL" id="MBB3187354.1"/>
    </source>
</evidence>
<gene>
    <name evidence="7" type="ORF">FHX64_001517</name>
</gene>
<evidence type="ECO:0000256" key="4">
    <source>
        <dbReference type="ARBA" id="ARBA00022842"/>
    </source>
</evidence>
<dbReference type="EMBL" id="JACHYB010000001">
    <property type="protein sequence ID" value="MBB3187354.1"/>
    <property type="molecule type" value="Genomic_DNA"/>
</dbReference>
<dbReference type="GO" id="GO:0035529">
    <property type="term" value="F:NADH pyrophosphatase activity"/>
    <property type="evidence" value="ECO:0007669"/>
    <property type="project" value="TreeGrafter"/>
</dbReference>
<dbReference type="GO" id="GO:0005829">
    <property type="term" value="C:cytosol"/>
    <property type="evidence" value="ECO:0007669"/>
    <property type="project" value="TreeGrafter"/>
</dbReference>
<feature type="domain" description="Nudix hydrolase" evidence="6">
    <location>
        <begin position="115"/>
        <end position="254"/>
    </location>
</feature>
<keyword evidence="8" id="KW-1185">Reference proteome</keyword>
<keyword evidence="5" id="KW-0472">Membrane</keyword>
<dbReference type="Pfam" id="PF00293">
    <property type="entry name" value="NUDIX"/>
    <property type="match status" value="1"/>
</dbReference>
<evidence type="ECO:0000256" key="1">
    <source>
        <dbReference type="ARBA" id="ARBA00001946"/>
    </source>
</evidence>
<protein>
    <submittedName>
        <fullName evidence="7">ADP-ribose pyrophosphatase YjhB (NUDIX family)</fullName>
    </submittedName>
</protein>
<keyword evidence="3" id="KW-0378">Hydrolase</keyword>